<evidence type="ECO:0000313" key="3">
    <source>
        <dbReference type="Proteomes" id="UP000186955"/>
    </source>
</evidence>
<sequence>MGNICSRSSNEPEAFAGPGRVVGAPPAGQSTAPRASVPAKGNWQSSPGRTLGESSPQQGGGDEARSNAAIAAQFLQKRAEAASASSKGKLGTKLAAQKAKTQTQTLNEVSQTERAVRDADGAEEARQWN</sequence>
<name>A0A1Q5UI20_9EURO</name>
<organism evidence="2 3">
    <name type="scientific">Penicillium subrubescens</name>
    <dbReference type="NCBI Taxonomy" id="1316194"/>
    <lineage>
        <taxon>Eukaryota</taxon>
        <taxon>Fungi</taxon>
        <taxon>Dikarya</taxon>
        <taxon>Ascomycota</taxon>
        <taxon>Pezizomycotina</taxon>
        <taxon>Eurotiomycetes</taxon>
        <taxon>Eurotiomycetidae</taxon>
        <taxon>Eurotiales</taxon>
        <taxon>Aspergillaceae</taxon>
        <taxon>Penicillium</taxon>
    </lineage>
</organism>
<protein>
    <submittedName>
        <fullName evidence="2">Uncharacterized protein</fullName>
    </submittedName>
</protein>
<dbReference type="AlphaFoldDB" id="A0A1Q5UI20"/>
<feature type="region of interest" description="Disordered" evidence="1">
    <location>
        <begin position="1"/>
        <end position="129"/>
    </location>
</feature>
<feature type="compositionally biased region" description="Basic and acidic residues" evidence="1">
    <location>
        <begin position="114"/>
        <end position="129"/>
    </location>
</feature>
<proteinExistence type="predicted"/>
<feature type="compositionally biased region" description="Low complexity" evidence="1">
    <location>
        <begin position="14"/>
        <end position="28"/>
    </location>
</feature>
<dbReference type="EMBL" id="MNBE01000245">
    <property type="protein sequence ID" value="OKP12138.1"/>
    <property type="molecule type" value="Genomic_DNA"/>
</dbReference>
<accession>A0A1Q5UI20</accession>
<evidence type="ECO:0000313" key="2">
    <source>
        <dbReference type="EMBL" id="OKP12138.1"/>
    </source>
</evidence>
<evidence type="ECO:0000256" key="1">
    <source>
        <dbReference type="SAM" id="MobiDB-lite"/>
    </source>
</evidence>
<reference evidence="2 3" key="1">
    <citation type="submission" date="2016-10" db="EMBL/GenBank/DDBJ databases">
        <title>Genome sequence of the ascomycete fungus Penicillium subrubescens.</title>
        <authorList>
            <person name="De Vries R.P."/>
            <person name="Peng M."/>
            <person name="Dilokpimol A."/>
            <person name="Hilden K."/>
            <person name="Makela M.R."/>
            <person name="Grigoriev I."/>
            <person name="Riley R."/>
            <person name="Granchi Z."/>
        </authorList>
    </citation>
    <scope>NUCLEOTIDE SEQUENCE [LARGE SCALE GENOMIC DNA]</scope>
    <source>
        <strain evidence="2 3">CBS 132785</strain>
    </source>
</reference>
<gene>
    <name evidence="2" type="ORF">PENSUB_2298</name>
</gene>
<comment type="caution">
    <text evidence="2">The sequence shown here is derived from an EMBL/GenBank/DDBJ whole genome shotgun (WGS) entry which is preliminary data.</text>
</comment>
<feature type="compositionally biased region" description="Polar residues" evidence="1">
    <location>
        <begin position="42"/>
        <end position="57"/>
    </location>
</feature>
<feature type="compositionally biased region" description="Polar residues" evidence="1">
    <location>
        <begin position="1"/>
        <end position="11"/>
    </location>
</feature>
<keyword evidence="3" id="KW-1185">Reference proteome</keyword>
<feature type="compositionally biased region" description="Polar residues" evidence="1">
    <location>
        <begin position="99"/>
        <end position="113"/>
    </location>
</feature>
<dbReference type="Proteomes" id="UP000186955">
    <property type="component" value="Unassembled WGS sequence"/>
</dbReference>